<evidence type="ECO:0000256" key="12">
    <source>
        <dbReference type="ARBA" id="ARBA00023180"/>
    </source>
</evidence>
<evidence type="ECO:0000256" key="4">
    <source>
        <dbReference type="ARBA" id="ARBA00022676"/>
    </source>
</evidence>
<comment type="pathway">
    <text evidence="2">Protein modification; protein glycosylation.</text>
</comment>
<dbReference type="FunFam" id="3.90.550.50:FF:000001">
    <property type="entry name" value="Hexosyltransferase"/>
    <property type="match status" value="1"/>
</dbReference>
<evidence type="ECO:0000256" key="13">
    <source>
        <dbReference type="RuleBase" id="RU363063"/>
    </source>
</evidence>
<keyword evidence="11" id="KW-0472">Membrane</keyword>
<keyword evidence="8" id="KW-1133">Transmembrane helix</keyword>
<organism evidence="14 15">
    <name type="scientific">Cyanoderma ruficeps</name>
    <name type="common">rufous-capped babbler</name>
    <dbReference type="NCBI Taxonomy" id="181631"/>
    <lineage>
        <taxon>Eukaryota</taxon>
        <taxon>Metazoa</taxon>
        <taxon>Chordata</taxon>
        <taxon>Craniata</taxon>
        <taxon>Vertebrata</taxon>
        <taxon>Euteleostomi</taxon>
        <taxon>Archelosauria</taxon>
        <taxon>Archosauria</taxon>
        <taxon>Dinosauria</taxon>
        <taxon>Saurischia</taxon>
        <taxon>Theropoda</taxon>
        <taxon>Coelurosauria</taxon>
        <taxon>Aves</taxon>
        <taxon>Neognathae</taxon>
        <taxon>Neoaves</taxon>
        <taxon>Telluraves</taxon>
        <taxon>Australaves</taxon>
        <taxon>Passeriformes</taxon>
        <taxon>Sylvioidea</taxon>
        <taxon>Timaliidae</taxon>
        <taxon>Cyanoderma</taxon>
    </lineage>
</organism>
<dbReference type="EC" id="2.4.1.-" evidence="13"/>
<evidence type="ECO:0000313" key="14">
    <source>
        <dbReference type="Ensembl" id="ENSCRFP00000003299.1"/>
    </source>
</evidence>
<keyword evidence="15" id="KW-1185">Reference proteome</keyword>
<dbReference type="PANTHER" id="PTHR11214">
    <property type="entry name" value="BETA-1,3-N-ACETYLGLUCOSAMINYLTRANSFERASE"/>
    <property type="match status" value="1"/>
</dbReference>
<keyword evidence="5" id="KW-0808">Transferase</keyword>
<dbReference type="GO" id="GO:0000139">
    <property type="term" value="C:Golgi membrane"/>
    <property type="evidence" value="ECO:0007669"/>
    <property type="project" value="UniProtKB-SubCell"/>
</dbReference>
<dbReference type="GO" id="GO:0006493">
    <property type="term" value="P:protein O-linked glycosylation"/>
    <property type="evidence" value="ECO:0007669"/>
    <property type="project" value="TreeGrafter"/>
</dbReference>
<comment type="similarity">
    <text evidence="3 13">Belongs to the glycosyltransferase 31 family.</text>
</comment>
<evidence type="ECO:0000256" key="2">
    <source>
        <dbReference type="ARBA" id="ARBA00004922"/>
    </source>
</evidence>
<dbReference type="Gene3D" id="3.90.550.50">
    <property type="match status" value="1"/>
</dbReference>
<keyword evidence="10" id="KW-0443">Lipid metabolism</keyword>
<proteinExistence type="inferred from homology"/>
<reference evidence="14" key="2">
    <citation type="submission" date="2025-09" db="UniProtKB">
        <authorList>
            <consortium name="Ensembl"/>
        </authorList>
    </citation>
    <scope>IDENTIFICATION</scope>
</reference>
<evidence type="ECO:0000256" key="11">
    <source>
        <dbReference type="ARBA" id="ARBA00023136"/>
    </source>
</evidence>
<name>A0A8C3P1D4_9PASS</name>
<evidence type="ECO:0000256" key="7">
    <source>
        <dbReference type="ARBA" id="ARBA00022968"/>
    </source>
</evidence>
<keyword evidence="9 13" id="KW-0333">Golgi apparatus</keyword>
<reference evidence="14" key="1">
    <citation type="submission" date="2025-08" db="UniProtKB">
        <authorList>
            <consortium name="Ensembl"/>
        </authorList>
    </citation>
    <scope>IDENTIFICATION</scope>
</reference>
<evidence type="ECO:0000256" key="9">
    <source>
        <dbReference type="ARBA" id="ARBA00023034"/>
    </source>
</evidence>
<evidence type="ECO:0000256" key="5">
    <source>
        <dbReference type="ARBA" id="ARBA00022679"/>
    </source>
</evidence>
<keyword evidence="6" id="KW-0812">Transmembrane</keyword>
<evidence type="ECO:0000256" key="10">
    <source>
        <dbReference type="ARBA" id="ARBA00023098"/>
    </source>
</evidence>
<evidence type="ECO:0000256" key="8">
    <source>
        <dbReference type="ARBA" id="ARBA00022989"/>
    </source>
</evidence>
<accession>A0A8C3P1D4</accession>
<evidence type="ECO:0000256" key="1">
    <source>
        <dbReference type="ARBA" id="ARBA00004323"/>
    </source>
</evidence>
<evidence type="ECO:0000313" key="15">
    <source>
        <dbReference type="Proteomes" id="UP000694396"/>
    </source>
</evidence>
<dbReference type="Ensembl" id="ENSCRFT00000003429.1">
    <property type="protein sequence ID" value="ENSCRFP00000003299.1"/>
    <property type="gene ID" value="ENSCRFG00000002698.1"/>
</dbReference>
<dbReference type="Pfam" id="PF01762">
    <property type="entry name" value="Galactosyl_T"/>
    <property type="match status" value="1"/>
</dbReference>
<keyword evidence="4 13" id="KW-0328">Glycosyltransferase</keyword>
<dbReference type="Proteomes" id="UP000694396">
    <property type="component" value="Unplaced"/>
</dbReference>
<sequence length="306" mass="33363">EGPGGPLRLRTPRLLLAPPPCAPPGPFLLILVPSAPPHRERRLAVRDTWGGPWRDSAGSPPTRTVFVLGVSPSSPSQQRLLLAESRRHGDILQGDFRDTYANLTLKTLLLLRWARACCAAAPFLLKADDDVFVNVPAVATYLATWPAVPPRLYLGRIHWSVAPNRDPRSRHHVPVRVYPGARFPPYCSGTAYVLSRQAATAVLRQGAAGREGAELPEDVWVGLSAARAGVFPRHSARFGGSGRVPPERCCLGGALFSAHRVRPPEMRRVWGQLRETPGGCWGALGVLRCRLMALGEWLWGGDVTTE</sequence>
<keyword evidence="7" id="KW-0735">Signal-anchor</keyword>
<dbReference type="GO" id="GO:0006629">
    <property type="term" value="P:lipid metabolic process"/>
    <property type="evidence" value="ECO:0007669"/>
    <property type="project" value="UniProtKB-KW"/>
</dbReference>
<dbReference type="InterPro" id="IPR002659">
    <property type="entry name" value="Glyco_trans_31"/>
</dbReference>
<evidence type="ECO:0000256" key="6">
    <source>
        <dbReference type="ARBA" id="ARBA00022692"/>
    </source>
</evidence>
<dbReference type="AlphaFoldDB" id="A0A8C3P1D4"/>
<keyword evidence="12" id="KW-0325">Glycoprotein</keyword>
<dbReference type="PANTHER" id="PTHR11214:SF378">
    <property type="entry name" value="BETA-1,3-GALACTOSYLTRANSFERASE 4"/>
    <property type="match status" value="1"/>
</dbReference>
<dbReference type="GO" id="GO:0016758">
    <property type="term" value="F:hexosyltransferase activity"/>
    <property type="evidence" value="ECO:0007669"/>
    <property type="project" value="InterPro"/>
</dbReference>
<evidence type="ECO:0000256" key="3">
    <source>
        <dbReference type="ARBA" id="ARBA00008661"/>
    </source>
</evidence>
<comment type="subcellular location">
    <subcellularLocation>
        <location evidence="1 13">Golgi apparatus membrane</location>
        <topology evidence="1 13">Single-pass type II membrane protein</topology>
    </subcellularLocation>
</comment>
<protein>
    <recommendedName>
        <fullName evidence="13">Hexosyltransferase</fullName>
        <ecNumber evidence="13">2.4.1.-</ecNumber>
    </recommendedName>
</protein>